<sequence length="412" mass="45909">MSTTSEVSHSDLSGLPTHGTAKITNVEHLASYNWIEAPVATIAVPGGPPLWSPAKHPKQVKKDSGHVYIAQNAARHPESPMEPLFRALFIEHPDFNIRETDLVSDRNNIRKLLAFVDPATSRNSHEAFTIRAEFVEGTVIFCREEAKVQEFIGPNEFRGFGHEFEKSYTKPSVSESTGHHRIISYGFCDLRFLIRYETDGYVDDRGAPADKDQEGDMTDLLRSLSLNEDRPHGAGGAASSKLTIWKTGIKVPLTSTLEIKTRVAHKSLSIDEVAPQLWVSQTPKLVRAYHNKGVFDPPRVEDVTALVKQWEGRKGEALQKLGALIHKIIEVLKEYSSATIRFVPDDRKLIISREETRNLLPRDLYCEWANTMPSDSKQHNAGEPCATGATVSGVVPCGNICAEIHRNQSERT</sequence>
<keyword evidence="2" id="KW-1185">Reference proteome</keyword>
<evidence type="ECO:0000313" key="2">
    <source>
        <dbReference type="Proteomes" id="UP000016932"/>
    </source>
</evidence>
<dbReference type="eggNOG" id="ENOG502QRQN">
    <property type="taxonomic scope" value="Eukaryota"/>
</dbReference>
<dbReference type="PANTHER" id="PTHR35179">
    <property type="entry name" value="PROTEIN CBG02620"/>
    <property type="match status" value="1"/>
</dbReference>
<evidence type="ECO:0008006" key="3">
    <source>
        <dbReference type="Google" id="ProtNLM"/>
    </source>
</evidence>
<dbReference type="AlphaFoldDB" id="M2YJZ3"/>
<dbReference type="EMBL" id="KB446564">
    <property type="protein sequence ID" value="EME78080.1"/>
    <property type="molecule type" value="Genomic_DNA"/>
</dbReference>
<proteinExistence type="predicted"/>
<dbReference type="Proteomes" id="UP000016932">
    <property type="component" value="Unassembled WGS sequence"/>
</dbReference>
<dbReference type="GeneID" id="19338914"/>
<evidence type="ECO:0000313" key="1">
    <source>
        <dbReference type="EMBL" id="EME78080.1"/>
    </source>
</evidence>
<dbReference type="HOGENOM" id="CLU_030046_1_0_1"/>
<dbReference type="STRING" id="383855.M2YJZ3"/>
<name>M2YJZ3_PSEFD</name>
<dbReference type="OrthoDB" id="420564at2759"/>
<reference evidence="1 2" key="1">
    <citation type="journal article" date="2012" name="PLoS Pathog.">
        <title>Diverse lifestyles and strategies of plant pathogenesis encoded in the genomes of eighteen Dothideomycetes fungi.</title>
        <authorList>
            <person name="Ohm R.A."/>
            <person name="Feau N."/>
            <person name="Henrissat B."/>
            <person name="Schoch C.L."/>
            <person name="Horwitz B.A."/>
            <person name="Barry K.W."/>
            <person name="Condon B.J."/>
            <person name="Copeland A.C."/>
            <person name="Dhillon B."/>
            <person name="Glaser F."/>
            <person name="Hesse C.N."/>
            <person name="Kosti I."/>
            <person name="LaButti K."/>
            <person name="Lindquist E.A."/>
            <person name="Lucas S."/>
            <person name="Salamov A.A."/>
            <person name="Bradshaw R.E."/>
            <person name="Ciuffetti L."/>
            <person name="Hamelin R.C."/>
            <person name="Kema G.H.J."/>
            <person name="Lawrence C."/>
            <person name="Scott J.A."/>
            <person name="Spatafora J.W."/>
            <person name="Turgeon B.G."/>
            <person name="de Wit P.J.G.M."/>
            <person name="Zhong S."/>
            <person name="Goodwin S.B."/>
            <person name="Grigoriev I.V."/>
        </authorList>
    </citation>
    <scope>NUCLEOTIDE SEQUENCE [LARGE SCALE GENOMIC DNA]</scope>
    <source>
        <strain evidence="1 2">CIRAD86</strain>
    </source>
</reference>
<dbReference type="VEuPathDB" id="FungiDB:MYCFIDRAFT_33397"/>
<gene>
    <name evidence="1" type="ORF">MYCFIDRAFT_33397</name>
</gene>
<dbReference type="RefSeq" id="XP_007931222.1">
    <property type="nucleotide sequence ID" value="XM_007933031.1"/>
</dbReference>
<dbReference type="PANTHER" id="PTHR35179:SF2">
    <property type="entry name" value="START DOMAIN-CONTAINING PROTEIN"/>
    <property type="match status" value="1"/>
</dbReference>
<accession>M2YJZ3</accession>
<dbReference type="KEGG" id="pfj:MYCFIDRAFT_33397"/>
<organism evidence="1 2">
    <name type="scientific">Pseudocercospora fijiensis (strain CIRAD86)</name>
    <name type="common">Black leaf streak disease fungus</name>
    <name type="synonym">Mycosphaerella fijiensis</name>
    <dbReference type="NCBI Taxonomy" id="383855"/>
    <lineage>
        <taxon>Eukaryota</taxon>
        <taxon>Fungi</taxon>
        <taxon>Dikarya</taxon>
        <taxon>Ascomycota</taxon>
        <taxon>Pezizomycotina</taxon>
        <taxon>Dothideomycetes</taxon>
        <taxon>Dothideomycetidae</taxon>
        <taxon>Mycosphaerellales</taxon>
        <taxon>Mycosphaerellaceae</taxon>
        <taxon>Pseudocercospora</taxon>
    </lineage>
</organism>
<protein>
    <recommendedName>
        <fullName evidence="3">Geranylgeranyl pyrophosphate synthetase</fullName>
    </recommendedName>
</protein>